<evidence type="ECO:0000313" key="1">
    <source>
        <dbReference type="EMBL" id="KJV10252.1"/>
    </source>
</evidence>
<proteinExistence type="predicted"/>
<dbReference type="Proteomes" id="UP000033774">
    <property type="component" value="Unassembled WGS sequence"/>
</dbReference>
<dbReference type="PATRIC" id="fig|552518.3.peg.321"/>
<gene>
    <name evidence="1" type="ORF">VZ95_06220</name>
</gene>
<dbReference type="EMBL" id="LAJY01000126">
    <property type="protein sequence ID" value="KJV10252.1"/>
    <property type="molecule type" value="Genomic_DNA"/>
</dbReference>
<evidence type="ECO:0000313" key="2">
    <source>
        <dbReference type="Proteomes" id="UP000033774"/>
    </source>
</evidence>
<keyword evidence="2" id="KW-1185">Reference proteome</keyword>
<accession>A0A0F3IUF1</accession>
<dbReference type="RefSeq" id="WP_045775087.1">
    <property type="nucleotide sequence ID" value="NZ_LAJY01000126.1"/>
</dbReference>
<sequence length="461" mass="51482">MASLFSRRPRRITWIGLLLAPLLSFPALALDPAETRHLMDRVGFGATPADFSRLAPLSRTQAVELLLAETRRTPVTPLPDFLGQDRANFSRIGQMAADERKAWEEKISAQGKAMKAWWMQEMLATPSPLTERMVLFWHNHFVSSFNKVRDPEALVRQNLTFRRLGLVDFRGLLTATARDPAMMLYLDTTQNRRQGPNENFARELFELFTLGEGHYSEDDIKQAARAFAGWTVDQPTGRFKLNPGAIDPDVKMIFAKSGPFDGQDVLDLVLDDPQTAKFILNKLWLEFVSDTPDAATLAPIERQFAGDWRIDRALAALLESDAFWSPENRGRLTKSPVDLVVGTLHRLNLQNLPPDQAAEQVRRLGQDLFEPPTVRGWPGGTAWINTDTLLQRREVIDRLVRGQSLSADGLRAVAPQAPLSVTLLALPPRQNPPAAPVAPLPANSIAPDLDALLRDPAYQVK</sequence>
<name>A0A0F3IUF1_9PROT</name>
<dbReference type="Pfam" id="PF08811">
    <property type="entry name" value="DUF1800"/>
    <property type="match status" value="1"/>
</dbReference>
<protein>
    <submittedName>
        <fullName evidence="1">Uncharacterized protein</fullName>
    </submittedName>
</protein>
<dbReference type="AlphaFoldDB" id="A0A0F3IUF1"/>
<organism evidence="1 2">
    <name type="scientific">Elstera litoralis</name>
    <dbReference type="NCBI Taxonomy" id="552518"/>
    <lineage>
        <taxon>Bacteria</taxon>
        <taxon>Pseudomonadati</taxon>
        <taxon>Pseudomonadota</taxon>
        <taxon>Alphaproteobacteria</taxon>
        <taxon>Rhodospirillales</taxon>
        <taxon>Rhodospirillaceae</taxon>
        <taxon>Elstera</taxon>
    </lineage>
</organism>
<comment type="caution">
    <text evidence="1">The sequence shown here is derived from an EMBL/GenBank/DDBJ whole genome shotgun (WGS) entry which is preliminary data.</text>
</comment>
<dbReference type="InterPro" id="IPR014917">
    <property type="entry name" value="DUF1800"/>
</dbReference>
<reference evidence="1 2" key="1">
    <citation type="submission" date="2015-03" db="EMBL/GenBank/DDBJ databases">
        <title>Draft genome sequence of Elstera litoralis.</title>
        <authorList>
            <person name="Rahalkar M.C."/>
            <person name="Dhakephalkar P.K."/>
            <person name="Pore S.D."/>
            <person name="Arora P."/>
            <person name="Kapse N.G."/>
            <person name="Pandit P.S."/>
        </authorList>
    </citation>
    <scope>NUCLEOTIDE SEQUENCE [LARGE SCALE GENOMIC DNA]</scope>
    <source>
        <strain evidence="1 2">Dia-1</strain>
    </source>
</reference>
<dbReference type="OrthoDB" id="9772295at2"/>